<accession>A0AA48GXG5</accession>
<proteinExistence type="predicted"/>
<keyword evidence="4" id="KW-1185">Reference proteome</keyword>
<dbReference type="InterPro" id="IPR013780">
    <property type="entry name" value="Glyco_hydro_b"/>
</dbReference>
<dbReference type="PANTHER" id="PTHR10357:SF209">
    <property type="entry name" value="PERIPLASMIC ALPHA-AMYLASE"/>
    <property type="match status" value="1"/>
</dbReference>
<dbReference type="KEGG" id="msea:METESE_08000"/>
<dbReference type="PANTHER" id="PTHR10357">
    <property type="entry name" value="ALPHA-AMYLASE FAMILY MEMBER"/>
    <property type="match status" value="1"/>
</dbReference>
<dbReference type="SUPFAM" id="SSF51445">
    <property type="entry name" value="(Trans)glycosidases"/>
    <property type="match status" value="1"/>
</dbReference>
<organism evidence="3 4">
    <name type="scientific">Mesoterricola sediminis</name>
    <dbReference type="NCBI Taxonomy" id="2927980"/>
    <lineage>
        <taxon>Bacteria</taxon>
        <taxon>Pseudomonadati</taxon>
        <taxon>Acidobacteriota</taxon>
        <taxon>Holophagae</taxon>
        <taxon>Holophagales</taxon>
        <taxon>Holophagaceae</taxon>
        <taxon>Mesoterricola</taxon>
    </lineage>
</organism>
<keyword evidence="1" id="KW-0732">Signal</keyword>
<feature type="chain" id="PRO_5041270780" description="Glycosyl hydrolase family 13 catalytic domain-containing protein" evidence="1">
    <location>
        <begin position="28"/>
        <end position="550"/>
    </location>
</feature>
<protein>
    <recommendedName>
        <fullName evidence="2">Glycosyl hydrolase family 13 catalytic domain-containing protein</fullName>
    </recommendedName>
</protein>
<dbReference type="GO" id="GO:0005975">
    <property type="term" value="P:carbohydrate metabolic process"/>
    <property type="evidence" value="ECO:0007669"/>
    <property type="project" value="InterPro"/>
</dbReference>
<feature type="signal peptide" evidence="1">
    <location>
        <begin position="1"/>
        <end position="27"/>
    </location>
</feature>
<dbReference type="Pfam" id="PF00128">
    <property type="entry name" value="Alpha-amylase"/>
    <property type="match status" value="1"/>
</dbReference>
<evidence type="ECO:0000313" key="4">
    <source>
        <dbReference type="Proteomes" id="UP001228113"/>
    </source>
</evidence>
<dbReference type="SMART" id="SM00642">
    <property type="entry name" value="Aamy"/>
    <property type="match status" value="1"/>
</dbReference>
<evidence type="ECO:0000259" key="2">
    <source>
        <dbReference type="SMART" id="SM00642"/>
    </source>
</evidence>
<name>A0AA48GXG5_9BACT</name>
<feature type="domain" description="Glycosyl hydrolase family 13 catalytic" evidence="2">
    <location>
        <begin position="40"/>
        <end position="466"/>
    </location>
</feature>
<dbReference type="InterPro" id="IPR006047">
    <property type="entry name" value="GH13_cat_dom"/>
</dbReference>
<dbReference type="Gene3D" id="2.60.40.1180">
    <property type="entry name" value="Golgi alpha-mannosidase II"/>
    <property type="match status" value="1"/>
</dbReference>
<reference evidence="3" key="1">
    <citation type="journal article" date="2023" name="Int. J. Syst. Evol. Microbiol.">
        <title>Mesoterricola silvestris gen. nov., sp. nov., Mesoterricola sediminis sp. nov., Geothrix oryzae sp. nov., Geothrix edaphica sp. nov., Geothrix rubra sp. nov., and Geothrix limicola sp. nov., six novel members of Acidobacteriota isolated from soils.</title>
        <authorList>
            <person name="Itoh H."/>
            <person name="Sugisawa Y."/>
            <person name="Mise K."/>
            <person name="Xu Z."/>
            <person name="Kuniyasu M."/>
            <person name="Ushijima N."/>
            <person name="Kawano K."/>
            <person name="Kobayashi E."/>
            <person name="Shiratori Y."/>
            <person name="Masuda Y."/>
            <person name="Senoo K."/>
        </authorList>
    </citation>
    <scope>NUCLEOTIDE SEQUENCE</scope>
    <source>
        <strain evidence="3">W786</strain>
    </source>
</reference>
<dbReference type="Proteomes" id="UP001228113">
    <property type="component" value="Chromosome"/>
</dbReference>
<dbReference type="RefSeq" id="WP_243329304.1">
    <property type="nucleotide sequence ID" value="NZ_AP027081.1"/>
</dbReference>
<dbReference type="Gene3D" id="3.20.20.80">
    <property type="entry name" value="Glycosidases"/>
    <property type="match status" value="2"/>
</dbReference>
<evidence type="ECO:0000313" key="3">
    <source>
        <dbReference type="EMBL" id="BDU75842.1"/>
    </source>
</evidence>
<gene>
    <name evidence="3" type="ORF">METESE_08000</name>
</gene>
<dbReference type="EMBL" id="AP027081">
    <property type="protein sequence ID" value="BDU75842.1"/>
    <property type="molecule type" value="Genomic_DNA"/>
</dbReference>
<evidence type="ECO:0000256" key="1">
    <source>
        <dbReference type="SAM" id="SignalP"/>
    </source>
</evidence>
<sequence>MRLPSASPLLKTLALVGATLAAGTPQAAPGAFKDNPIVYFLMTDRFVNGDPSNDNSYGRKREATPKDDVATFHGGDLKGVTRKLKEGWFRDLGVNAIWITAPYEQIHGWVQGANASFKHYAYHGYYALDYTVLDANMGTEADLKEMIDTAHAQGIRVIFDIVMNHPGYLDLQTAKELKVDVVYDGWEKTTLRSYHNYIDYNSFKFADWWGRAWVRAGLPGYIDGGRDDLTAQIAFLPDFRTESPDPVKLPKFLKEKPGTRAVDLPGTTVRGYLVAWLSDWVRRFGVDGFRCDTVKHVEPESWEALKAAATQALAAWKAEHPKERIDDAPFWMVGEYWGPSGRAHKMLEHGFDAMINFEFQSEEGGFAKPRKLFADYAKLESGHAPTWLNYISSHDTKLFDRDRLIEGGTALLLCPGAVQIFYGDETARPEGFMPRGDTQQATRSDMNWDSVDTKVLAHWRKLGTFRARHVAVARGAHKELSASPYVFSRVEGADRVVVALGAKGETSVPVAGAFADGDKVQDAYTGREYTVAGGAVKVQAEACVLLELIR</sequence>
<dbReference type="AlphaFoldDB" id="A0AA48GXG5"/>
<dbReference type="InterPro" id="IPR017853">
    <property type="entry name" value="GH"/>
</dbReference>